<accession>A0AAU8KXP6</accession>
<protein>
    <recommendedName>
        <fullName evidence="2">Virion structural protein</fullName>
    </recommendedName>
</protein>
<evidence type="ECO:0008006" key="2">
    <source>
        <dbReference type="Google" id="ProtNLM"/>
    </source>
</evidence>
<name>A0AAU8KXP6_9CAUD</name>
<evidence type="ECO:0000313" key="1">
    <source>
        <dbReference type="EMBL" id="XCN28247.1"/>
    </source>
</evidence>
<proteinExistence type="predicted"/>
<sequence length="1269" mass="143273">MKDIEIIDIDYSAKDPAFKKEDEVEVTKISGPWIIPEEGPVYADSVRVLKGGLDLIPGTDFEPVEEVTDLSLKTGKKVVLYVKLKAHILQGGGKLDMIYQRVGLPIISTKKLIETLEEMVIKGKPVDWETGVQNKPKTYYPSWHSHDIKNSNELVGFGGLVELFSRLTWEQGNEGTKMQTLLQALQTEMYNKLDYVHKLKWGAIMDHSRNYNNPHGVVPGNVNAGNLNNYATATPQEDSEGKREDLRSTPAGLSRMISEQSPETEDYLVQNELPFGYYGSGIYLPPPITGSFEGLGSDVENSAFVKEGNGWTVGLIRGYDGRVKNLYYIYNEDILDRTGRSKWLHTYVQYKHNTISAEQVPDPTPEDPNHTRDKYTANMIMSGSNQSVICIGDVKEGNQQQVTGQDRWWIGITNSTMDPASHTLKPINITDVVNETPLTNGRQAGYGAIFHVGDWVYYIHNYQDLKNDDPAYTGAAGINNWESRMWRFRYSDLSNTAVTSITLQPVNVTYDNLDRQRRTGRSMFMIRHHTNAAGQLVEGAIKYSYPIRDCGYHRRRQFIVVPNPNNPRYARVKVLCVSYSNVKNRENDGVRGLWQDLVIDYDWDVETNTWTLHSSWRKPTLDVDTNTWIDINRDWNQGFGHAEHTNRFVYTAGSYIPGVGFASLESLQTGVPPFHVGVSQINRDGDPRKDYDWMLQPINWWDSVNRHNAWSFPFVMKSPFGVAGFPRFYSDIYQMTDGLRTTPIEIFFAENEGQGQSCYYRITEGGAGNDYTARTGLQSRYIDRPLYGRATNSNFGTVNGLTYNIGMAHRPRRKNSTSRGTGLFSYVRRNVQANPGAPNDFTWRINDQGQQIQLPIESNGDIIINIDMDYRLDGPTKVLFVRPNKAKQVRVPRSLWQDMVKNAMGSHYARVLDMGVSFYISAQPGSGGDQPFSMWQVTYHLSDSPEDTRSIIGMFTWSQNGSVDGIPVVKFDNMQYPFTASGNAARPLKPGTDANISAQGPHHAINPNGSWSFIGYGVGLSVKYQHMEILDFESEGPQNLEQCWLPGLQINVPGNMTGLRIFFKRRNNVISEATAEWSANSAFNWEYGNQVQANSQWGWLSGVASEVSGGAMDLMQPWKGPLGQWPVVQDKYILLGATYVEGNWSVFINSEVTVTFNGFSMMAKMQNWDLRELSDEYRNQVFYIYCCANGSGAYYEVTKVLRNHDANKILVATVRTNNLGIYEIERAQTFTISGFPIIRTRNMGVPASSGALTEQGNYQFLKRSDLFAG</sequence>
<dbReference type="EMBL" id="PP885733">
    <property type="protein sequence ID" value="XCN28247.1"/>
    <property type="molecule type" value="Genomic_DNA"/>
</dbReference>
<organism evidence="1">
    <name type="scientific">Pantoea phage Survivor</name>
    <dbReference type="NCBI Taxonomy" id="3232176"/>
    <lineage>
        <taxon>Viruses</taxon>
        <taxon>Duplodnaviria</taxon>
        <taxon>Heunggongvirae</taxon>
        <taxon>Uroviricota</taxon>
        <taxon>Caudoviricetes</taxon>
    </lineage>
</organism>
<reference evidence="1" key="1">
    <citation type="submission" date="2024-06" db="EMBL/GenBank/DDBJ databases">
        <authorList>
            <person name="Gannavaram S."/>
            <person name="Nemani S."/>
            <person name="Datta M."/>
            <person name="Picchiottino A."/>
            <person name="Mereddy A."/>
            <person name="Gannavaram N."/>
            <person name="Honeycutt C."/>
            <person name="Tran D."/>
            <person name="Choi K."/>
            <person name="Srinivasan K."/>
            <person name="Johnson A."/>
        </authorList>
    </citation>
    <scope>NUCLEOTIDE SEQUENCE</scope>
</reference>